<feature type="binding site" evidence="10">
    <location>
        <begin position="13"/>
        <end position="20"/>
    </location>
    <ligand>
        <name>ATP</name>
        <dbReference type="ChEBI" id="CHEBI:30616"/>
    </ligand>
</feature>
<keyword evidence="8 10" id="KW-0460">Magnesium</keyword>
<evidence type="ECO:0000256" key="5">
    <source>
        <dbReference type="ARBA" id="ARBA00022694"/>
    </source>
</evidence>
<feature type="binding site" evidence="10">
    <location>
        <begin position="15"/>
        <end position="20"/>
    </location>
    <ligand>
        <name>substrate</name>
    </ligand>
</feature>
<comment type="similarity">
    <text evidence="3 10 13">Belongs to the IPP transferase family.</text>
</comment>
<dbReference type="NCBIfam" id="TIGR00174">
    <property type="entry name" value="miaA"/>
    <property type="match status" value="1"/>
</dbReference>
<proteinExistence type="inferred from homology"/>
<accession>A0A9D9NKN5</accession>
<keyword evidence="5 10" id="KW-0819">tRNA processing</keyword>
<evidence type="ECO:0000256" key="9">
    <source>
        <dbReference type="ARBA" id="ARBA00049563"/>
    </source>
</evidence>
<dbReference type="Proteomes" id="UP000823598">
    <property type="component" value="Unassembled WGS sequence"/>
</dbReference>
<sequence length="300" mass="34016">MPEQWGTLIVVTGPTGVGKTDIAIRLAREFGTEIISADSRQIYRDIPIGTAAPTPEQLAEVRHHFVGMLGLDEYYSAAQFEEDVMNLLPVLFAKSPYVVMCGGSMLYVDAVCKGIDNIPTISDETRTAVAKRLADFGADAMREELRRLDPVYFAQVDLNNIKRVVHAVEICEQAGVPYSQLRTGAVKKRPFRVVKIGLTLPRAELFDRINCRVVKMIESGLVEEARRMYPQRHLNSLNTVGYKELFAWLDGNMDFDTAVARIQKNTRVYAKKQLTWYAKDPSMQWFLPKDYDKILAYCRL</sequence>
<dbReference type="GO" id="GO:0006400">
    <property type="term" value="P:tRNA modification"/>
    <property type="evidence" value="ECO:0007669"/>
    <property type="project" value="TreeGrafter"/>
</dbReference>
<organism evidence="14 15">
    <name type="scientific">Candidatus Limisoma faecipullorum</name>
    <dbReference type="NCBI Taxonomy" id="2840854"/>
    <lineage>
        <taxon>Bacteria</taxon>
        <taxon>Pseudomonadati</taxon>
        <taxon>Bacteroidota</taxon>
        <taxon>Bacteroidia</taxon>
        <taxon>Bacteroidales</taxon>
        <taxon>Candidatus Limisoma</taxon>
    </lineage>
</organism>
<evidence type="ECO:0000313" key="15">
    <source>
        <dbReference type="Proteomes" id="UP000823598"/>
    </source>
</evidence>
<dbReference type="EMBL" id="JADIMC010000097">
    <property type="protein sequence ID" value="MBO8477016.1"/>
    <property type="molecule type" value="Genomic_DNA"/>
</dbReference>
<dbReference type="GO" id="GO:0052381">
    <property type="term" value="F:tRNA dimethylallyltransferase activity"/>
    <property type="evidence" value="ECO:0007669"/>
    <property type="project" value="UniProtKB-UniRule"/>
</dbReference>
<dbReference type="PANTHER" id="PTHR11088">
    <property type="entry name" value="TRNA DIMETHYLALLYLTRANSFERASE"/>
    <property type="match status" value="1"/>
</dbReference>
<dbReference type="Gene3D" id="1.10.20.140">
    <property type="match status" value="1"/>
</dbReference>
<evidence type="ECO:0000256" key="3">
    <source>
        <dbReference type="ARBA" id="ARBA00005842"/>
    </source>
</evidence>
<comment type="catalytic activity">
    <reaction evidence="9 10 11">
        <text>adenosine(37) in tRNA + dimethylallyl diphosphate = N(6)-dimethylallyladenosine(37) in tRNA + diphosphate</text>
        <dbReference type="Rhea" id="RHEA:26482"/>
        <dbReference type="Rhea" id="RHEA-COMP:10162"/>
        <dbReference type="Rhea" id="RHEA-COMP:10375"/>
        <dbReference type="ChEBI" id="CHEBI:33019"/>
        <dbReference type="ChEBI" id="CHEBI:57623"/>
        <dbReference type="ChEBI" id="CHEBI:74411"/>
        <dbReference type="ChEBI" id="CHEBI:74415"/>
        <dbReference type="EC" id="2.5.1.75"/>
    </reaction>
</comment>
<comment type="subunit">
    <text evidence="10">Monomer.</text>
</comment>
<comment type="caution">
    <text evidence="10">Lacks conserved residue(s) required for the propagation of feature annotation.</text>
</comment>
<name>A0A9D9NKN5_9BACT</name>
<keyword evidence="7 10" id="KW-0067">ATP-binding</keyword>
<reference evidence="14" key="2">
    <citation type="journal article" date="2021" name="PeerJ">
        <title>Extensive microbial diversity within the chicken gut microbiome revealed by metagenomics and culture.</title>
        <authorList>
            <person name="Gilroy R."/>
            <person name="Ravi A."/>
            <person name="Getino M."/>
            <person name="Pursley I."/>
            <person name="Horton D.L."/>
            <person name="Alikhan N.F."/>
            <person name="Baker D."/>
            <person name="Gharbi K."/>
            <person name="Hall N."/>
            <person name="Watson M."/>
            <person name="Adriaenssens E.M."/>
            <person name="Foster-Nyarko E."/>
            <person name="Jarju S."/>
            <person name="Secka A."/>
            <person name="Antonio M."/>
            <person name="Oren A."/>
            <person name="Chaudhuri R.R."/>
            <person name="La Ragione R."/>
            <person name="Hildebrand F."/>
            <person name="Pallen M.J."/>
        </authorList>
    </citation>
    <scope>NUCLEOTIDE SEQUENCE</scope>
    <source>
        <strain evidence="14">6919</strain>
    </source>
</reference>
<evidence type="ECO:0000313" key="14">
    <source>
        <dbReference type="EMBL" id="MBO8477016.1"/>
    </source>
</evidence>
<comment type="function">
    <text evidence="2 10 12">Catalyzes the transfer of a dimethylallyl group onto the adenine at position 37 in tRNAs that read codons beginning with uridine, leading to the formation of N6-(dimethylallyl)adenosine (i(6)A).</text>
</comment>
<dbReference type="InterPro" id="IPR018022">
    <property type="entry name" value="IPT"/>
</dbReference>
<evidence type="ECO:0000256" key="8">
    <source>
        <dbReference type="ARBA" id="ARBA00022842"/>
    </source>
</evidence>
<evidence type="ECO:0000256" key="2">
    <source>
        <dbReference type="ARBA" id="ARBA00003213"/>
    </source>
</evidence>
<comment type="cofactor">
    <cofactor evidence="1 10">
        <name>Mg(2+)</name>
        <dbReference type="ChEBI" id="CHEBI:18420"/>
    </cofactor>
</comment>
<dbReference type="HAMAP" id="MF_00185">
    <property type="entry name" value="IPP_trans"/>
    <property type="match status" value="1"/>
</dbReference>
<dbReference type="Pfam" id="PF01715">
    <property type="entry name" value="IPPT"/>
    <property type="match status" value="1"/>
</dbReference>
<evidence type="ECO:0000256" key="12">
    <source>
        <dbReference type="RuleBase" id="RU003784"/>
    </source>
</evidence>
<comment type="caution">
    <text evidence="14">The sequence shown here is derived from an EMBL/GenBank/DDBJ whole genome shotgun (WGS) entry which is preliminary data.</text>
</comment>
<dbReference type="AlphaFoldDB" id="A0A9D9NKN5"/>
<feature type="region of interest" description="Interaction with substrate tRNA" evidence="10">
    <location>
        <begin position="38"/>
        <end position="41"/>
    </location>
</feature>
<evidence type="ECO:0000256" key="6">
    <source>
        <dbReference type="ARBA" id="ARBA00022741"/>
    </source>
</evidence>
<evidence type="ECO:0000256" key="4">
    <source>
        <dbReference type="ARBA" id="ARBA00022679"/>
    </source>
</evidence>
<reference evidence="14" key="1">
    <citation type="submission" date="2020-10" db="EMBL/GenBank/DDBJ databases">
        <authorList>
            <person name="Gilroy R."/>
        </authorList>
    </citation>
    <scope>NUCLEOTIDE SEQUENCE</scope>
    <source>
        <strain evidence="14">6919</strain>
    </source>
</reference>
<feature type="site" description="Interaction with substrate tRNA" evidence="10">
    <location>
        <position position="126"/>
    </location>
</feature>
<evidence type="ECO:0000256" key="13">
    <source>
        <dbReference type="RuleBase" id="RU003785"/>
    </source>
</evidence>
<feature type="site" description="Interaction with substrate tRNA" evidence="10">
    <location>
        <position position="104"/>
    </location>
</feature>
<gene>
    <name evidence="10 14" type="primary">miaA</name>
    <name evidence="14" type="ORF">IAB88_08490</name>
</gene>
<dbReference type="Gene3D" id="3.40.50.300">
    <property type="entry name" value="P-loop containing nucleotide triphosphate hydrolases"/>
    <property type="match status" value="1"/>
</dbReference>
<keyword evidence="4 10" id="KW-0808">Transferase</keyword>
<evidence type="ECO:0000256" key="10">
    <source>
        <dbReference type="HAMAP-Rule" id="MF_00185"/>
    </source>
</evidence>
<dbReference type="InterPro" id="IPR027417">
    <property type="entry name" value="P-loop_NTPase"/>
</dbReference>
<evidence type="ECO:0000256" key="7">
    <source>
        <dbReference type="ARBA" id="ARBA00022840"/>
    </source>
</evidence>
<dbReference type="InterPro" id="IPR039657">
    <property type="entry name" value="Dimethylallyltransferase"/>
</dbReference>
<dbReference type="PANTHER" id="PTHR11088:SF60">
    <property type="entry name" value="TRNA DIMETHYLALLYLTRANSFERASE"/>
    <property type="match status" value="1"/>
</dbReference>
<dbReference type="EC" id="2.5.1.75" evidence="10"/>
<dbReference type="GO" id="GO:0005524">
    <property type="term" value="F:ATP binding"/>
    <property type="evidence" value="ECO:0007669"/>
    <property type="project" value="UniProtKB-UniRule"/>
</dbReference>
<evidence type="ECO:0000256" key="11">
    <source>
        <dbReference type="RuleBase" id="RU003783"/>
    </source>
</evidence>
<keyword evidence="6 10" id="KW-0547">Nucleotide-binding</keyword>
<evidence type="ECO:0000256" key="1">
    <source>
        <dbReference type="ARBA" id="ARBA00001946"/>
    </source>
</evidence>
<dbReference type="SUPFAM" id="SSF52540">
    <property type="entry name" value="P-loop containing nucleoside triphosphate hydrolases"/>
    <property type="match status" value="2"/>
</dbReference>
<protein>
    <recommendedName>
        <fullName evidence="10">tRNA dimethylallyltransferase</fullName>
        <ecNumber evidence="10">2.5.1.75</ecNumber>
    </recommendedName>
    <alternativeName>
        <fullName evidence="10">Dimethylallyl diphosphate:tRNA dimethylallyltransferase</fullName>
        <shortName evidence="10">DMAPP:tRNA dimethylallyltransferase</shortName>
        <shortName evidence="10">DMATase</shortName>
    </alternativeName>
    <alternativeName>
        <fullName evidence="10">Isopentenyl-diphosphate:tRNA isopentenyltransferase</fullName>
        <shortName evidence="10">IPP transferase</shortName>
        <shortName evidence="10">IPPT</shortName>
        <shortName evidence="10">IPTase</shortName>
    </alternativeName>
</protein>